<dbReference type="InterPro" id="IPR022791">
    <property type="entry name" value="L-PG_synthase/AglD"/>
</dbReference>
<keyword evidence="8" id="KW-1185">Reference proteome</keyword>
<dbReference type="Proteomes" id="UP000788426">
    <property type="component" value="Unassembled WGS sequence"/>
</dbReference>
<gene>
    <name evidence="7" type="ORF">KZO38_06895</name>
</gene>
<dbReference type="NCBIfam" id="TIGR00374">
    <property type="entry name" value="flippase-like domain"/>
    <property type="match status" value="1"/>
</dbReference>
<organism evidence="7 8">
    <name type="scientific">Hoylesella nanceiensis</name>
    <dbReference type="NCBI Taxonomy" id="425941"/>
    <lineage>
        <taxon>Bacteria</taxon>
        <taxon>Pseudomonadati</taxon>
        <taxon>Bacteroidota</taxon>
        <taxon>Bacteroidia</taxon>
        <taxon>Bacteroidales</taxon>
        <taxon>Prevotellaceae</taxon>
        <taxon>Hoylesella</taxon>
    </lineage>
</organism>
<keyword evidence="2" id="KW-1003">Cell membrane</keyword>
<evidence type="ECO:0000256" key="1">
    <source>
        <dbReference type="ARBA" id="ARBA00004651"/>
    </source>
</evidence>
<feature type="transmembrane region" description="Helical" evidence="6">
    <location>
        <begin position="168"/>
        <end position="189"/>
    </location>
</feature>
<dbReference type="PANTHER" id="PTHR39087:SF2">
    <property type="entry name" value="UPF0104 MEMBRANE PROTEIN MJ1595"/>
    <property type="match status" value="1"/>
</dbReference>
<protein>
    <submittedName>
        <fullName evidence="7">Flippase-like domain-containing protein</fullName>
    </submittedName>
</protein>
<feature type="transmembrane region" description="Helical" evidence="6">
    <location>
        <begin position="131"/>
        <end position="148"/>
    </location>
</feature>
<evidence type="ECO:0000256" key="5">
    <source>
        <dbReference type="ARBA" id="ARBA00023136"/>
    </source>
</evidence>
<dbReference type="Pfam" id="PF03706">
    <property type="entry name" value="LPG_synthase_TM"/>
    <property type="match status" value="1"/>
</dbReference>
<feature type="transmembrane region" description="Helical" evidence="6">
    <location>
        <begin position="249"/>
        <end position="267"/>
    </location>
</feature>
<name>A0ABS6YFK6_9BACT</name>
<accession>A0ABS6YFK6</accession>
<keyword evidence="4 6" id="KW-1133">Transmembrane helix</keyword>
<evidence type="ECO:0000256" key="4">
    <source>
        <dbReference type="ARBA" id="ARBA00022989"/>
    </source>
</evidence>
<evidence type="ECO:0000256" key="3">
    <source>
        <dbReference type="ARBA" id="ARBA00022692"/>
    </source>
</evidence>
<feature type="transmembrane region" description="Helical" evidence="6">
    <location>
        <begin position="296"/>
        <end position="318"/>
    </location>
</feature>
<dbReference type="PANTHER" id="PTHR39087">
    <property type="entry name" value="UPF0104 MEMBRANE PROTEIN MJ1595"/>
    <property type="match status" value="1"/>
</dbReference>
<dbReference type="EMBL" id="JAHXCT010000004">
    <property type="protein sequence ID" value="MBW4769489.1"/>
    <property type="molecule type" value="Genomic_DNA"/>
</dbReference>
<proteinExistence type="predicted"/>
<keyword evidence="5 6" id="KW-0472">Membrane</keyword>
<evidence type="ECO:0000313" key="8">
    <source>
        <dbReference type="Proteomes" id="UP000788426"/>
    </source>
</evidence>
<reference evidence="7 8" key="1">
    <citation type="submission" date="2021-07" db="EMBL/GenBank/DDBJ databases">
        <title>Genomic diversity and antimicrobial resistance of Prevotella spp. isolated from chronic lung disease airways.</title>
        <authorList>
            <person name="Webb K.A."/>
            <person name="Olagoke O.S."/>
            <person name="Baird T."/>
            <person name="Neill J."/>
            <person name="Pham A."/>
            <person name="Wells T.J."/>
            <person name="Ramsay K.A."/>
            <person name="Bell S.C."/>
            <person name="Sarovich D.S."/>
            <person name="Price E.P."/>
        </authorList>
    </citation>
    <scope>NUCLEOTIDE SEQUENCE [LARGE SCALE GENOMIC DNA]</scope>
    <source>
        <strain evidence="7 8">SCHI0011.S.12</strain>
    </source>
</reference>
<dbReference type="RefSeq" id="WP_219481387.1">
    <property type="nucleotide sequence ID" value="NZ_JAHXCT010000004.1"/>
</dbReference>
<comment type="subcellular location">
    <subcellularLocation>
        <location evidence="1">Cell membrane</location>
        <topology evidence="1">Multi-pass membrane protein</topology>
    </subcellularLocation>
</comment>
<feature type="transmembrane region" description="Helical" evidence="6">
    <location>
        <begin position="46"/>
        <end position="63"/>
    </location>
</feature>
<comment type="caution">
    <text evidence="7">The sequence shown here is derived from an EMBL/GenBank/DDBJ whole genome shotgun (WGS) entry which is preliminary data.</text>
</comment>
<evidence type="ECO:0000313" key="7">
    <source>
        <dbReference type="EMBL" id="MBW4769489.1"/>
    </source>
</evidence>
<evidence type="ECO:0000256" key="2">
    <source>
        <dbReference type="ARBA" id="ARBA00022475"/>
    </source>
</evidence>
<keyword evidence="3 6" id="KW-0812">Transmembrane</keyword>
<evidence type="ECO:0000256" key="6">
    <source>
        <dbReference type="SAM" id="Phobius"/>
    </source>
</evidence>
<feature type="transmembrane region" description="Helical" evidence="6">
    <location>
        <begin position="7"/>
        <end position="26"/>
    </location>
</feature>
<sequence>MKNLTSNSIKIILSLLLGGIILFWMYKDFDFDRVKNVMLHEMNWTWMLLSFPFGILAQVFRGWRWQQTLEPLDEHPRKSTLIASIFVSYAASLVVPRVGEFARCAILKRQDGVSFSSALGTVVTERIIDSLLVLTITGCTILAQVKIFDSFFNKTGTRIDDILASFSSTGYIITIACLVAMLIMIGILARKLSIINKVKNTVNNIWKGITSLKSVRNKYLFLFFTLGIWASYFLHYYLTFFCFSATAKLGLMCALVTFVVGSIAVIVPTPNGAGPWHFAVKVMLMLYGVAEPDALYFVLIVHTIQTLLVVALGIYGWASLSFTKRLKTQTH</sequence>
<feature type="transmembrane region" description="Helical" evidence="6">
    <location>
        <begin position="219"/>
        <end position="237"/>
    </location>
</feature>